<evidence type="ECO:0000313" key="2">
    <source>
        <dbReference type="Proteomes" id="UP000821865"/>
    </source>
</evidence>
<organism evidence="1 2">
    <name type="scientific">Dermacentor silvarum</name>
    <name type="common">Tick</name>
    <dbReference type="NCBI Taxonomy" id="543639"/>
    <lineage>
        <taxon>Eukaryota</taxon>
        <taxon>Metazoa</taxon>
        <taxon>Ecdysozoa</taxon>
        <taxon>Arthropoda</taxon>
        <taxon>Chelicerata</taxon>
        <taxon>Arachnida</taxon>
        <taxon>Acari</taxon>
        <taxon>Parasitiformes</taxon>
        <taxon>Ixodida</taxon>
        <taxon>Ixodoidea</taxon>
        <taxon>Ixodidae</taxon>
        <taxon>Rhipicephalinae</taxon>
        <taxon>Dermacentor</taxon>
    </lineage>
</organism>
<dbReference type="EMBL" id="CM023474">
    <property type="protein sequence ID" value="KAH7949486.1"/>
    <property type="molecule type" value="Genomic_DNA"/>
</dbReference>
<proteinExistence type="predicted"/>
<protein>
    <submittedName>
        <fullName evidence="1">Uncharacterized protein</fullName>
    </submittedName>
</protein>
<accession>A0ACB8CQY6</accession>
<gene>
    <name evidence="1" type="ORF">HPB49_011288</name>
</gene>
<keyword evidence="2" id="KW-1185">Reference proteome</keyword>
<comment type="caution">
    <text evidence="1">The sequence shown here is derived from an EMBL/GenBank/DDBJ whole genome shotgun (WGS) entry which is preliminary data.</text>
</comment>
<dbReference type="Proteomes" id="UP000821865">
    <property type="component" value="Chromosome 5"/>
</dbReference>
<name>A0ACB8CQY6_DERSI</name>
<sequence>MDNRADCSPVGDEPITHHELLAHPDHDRLLDYFNDTWWPDCLAEKWLMTVIVPVLKPRKSAKALTSYSPVSLISATCEVLELVALARVEWIS</sequence>
<reference evidence="1" key="1">
    <citation type="submission" date="2020-05" db="EMBL/GenBank/DDBJ databases">
        <title>Large-scale comparative analyses of tick genomes elucidate their genetic diversity and vector capacities.</title>
        <authorList>
            <person name="Jia N."/>
            <person name="Wang J."/>
            <person name="Shi W."/>
            <person name="Du L."/>
            <person name="Sun Y."/>
            <person name="Zhan W."/>
            <person name="Jiang J."/>
            <person name="Wang Q."/>
            <person name="Zhang B."/>
            <person name="Ji P."/>
            <person name="Sakyi L.B."/>
            <person name="Cui X."/>
            <person name="Yuan T."/>
            <person name="Jiang B."/>
            <person name="Yang W."/>
            <person name="Lam T.T.-Y."/>
            <person name="Chang Q."/>
            <person name="Ding S."/>
            <person name="Wang X."/>
            <person name="Zhu J."/>
            <person name="Ruan X."/>
            <person name="Zhao L."/>
            <person name="Wei J."/>
            <person name="Que T."/>
            <person name="Du C."/>
            <person name="Cheng J."/>
            <person name="Dai P."/>
            <person name="Han X."/>
            <person name="Huang E."/>
            <person name="Gao Y."/>
            <person name="Liu J."/>
            <person name="Shao H."/>
            <person name="Ye R."/>
            <person name="Li L."/>
            <person name="Wei W."/>
            <person name="Wang X."/>
            <person name="Wang C."/>
            <person name="Yang T."/>
            <person name="Huo Q."/>
            <person name="Li W."/>
            <person name="Guo W."/>
            <person name="Chen H."/>
            <person name="Zhou L."/>
            <person name="Ni X."/>
            <person name="Tian J."/>
            <person name="Zhou Y."/>
            <person name="Sheng Y."/>
            <person name="Liu T."/>
            <person name="Pan Y."/>
            <person name="Xia L."/>
            <person name="Li J."/>
            <person name="Zhao F."/>
            <person name="Cao W."/>
        </authorList>
    </citation>
    <scope>NUCLEOTIDE SEQUENCE</scope>
    <source>
        <strain evidence="1">Dsil-2018</strain>
    </source>
</reference>
<evidence type="ECO:0000313" key="1">
    <source>
        <dbReference type="EMBL" id="KAH7949486.1"/>
    </source>
</evidence>